<dbReference type="RefSeq" id="WP_330130205.1">
    <property type="nucleotide sequence ID" value="NZ_JAUHLI010000023.1"/>
</dbReference>
<gene>
    <name evidence="3" type="ORF">QWY20_17005</name>
</gene>
<name>A0ABU7JB97_9GAMM</name>
<dbReference type="Proteomes" id="UP001336314">
    <property type="component" value="Unassembled WGS sequence"/>
</dbReference>
<keyword evidence="4" id="KW-1185">Reference proteome</keyword>
<proteinExistence type="predicted"/>
<evidence type="ECO:0000259" key="2">
    <source>
        <dbReference type="Pfam" id="PF25583"/>
    </source>
</evidence>
<sequence>MQLEQIIYRTLPEGEHKAITTAQLLERIQASGWAHQAASLLPGERKSAIQKLRRQLDGMMDNPDKLIGSDRQSRQQIYWRKPDPQKGLAYLIQELSLLQDVIKRGLSPKTQQDFDALLSKRLSHQSRWLNKLYVAPSGVWQPPVLDATTTELVYSAIEQELEFSCDYTNIQGLKRRVRLAPWGLMVKAEKVYVVARECGKNKPGAVTYAMISIENVELENPMQLSDMLDPAIDFKTYCEQEGMGQFAKGTESIVLTMRLYGNAGRRIHDTPLSTDMQVKEISHDCREVTATVHNSVELRKFLRGFGAELQVMAPEQLRSQMAEELKQALAWYQI</sequence>
<accession>A0ABU7JB97</accession>
<protein>
    <submittedName>
        <fullName evidence="3">WYL domain-containing protein</fullName>
    </submittedName>
</protein>
<evidence type="ECO:0000259" key="1">
    <source>
        <dbReference type="Pfam" id="PF13280"/>
    </source>
</evidence>
<reference evidence="3 4" key="1">
    <citation type="submission" date="2023-07" db="EMBL/GenBank/DDBJ databases">
        <title>Alkalimonas sp., MEB108 novel, alkaliphilic bacterium isolated from Lonar Lake, India.</title>
        <authorList>
            <person name="Joshi A."/>
            <person name="Thite S."/>
        </authorList>
    </citation>
    <scope>NUCLEOTIDE SEQUENCE [LARGE SCALE GENOMIC DNA]</scope>
    <source>
        <strain evidence="3 4">MEB108</strain>
    </source>
</reference>
<dbReference type="Pfam" id="PF25583">
    <property type="entry name" value="WCX"/>
    <property type="match status" value="1"/>
</dbReference>
<dbReference type="PANTHER" id="PTHR34580:SF1">
    <property type="entry name" value="PROTEIN PAFC"/>
    <property type="match status" value="1"/>
</dbReference>
<evidence type="ECO:0000313" key="3">
    <source>
        <dbReference type="EMBL" id="MEE2003155.1"/>
    </source>
</evidence>
<feature type="domain" description="WCX" evidence="2">
    <location>
        <begin position="254"/>
        <end position="329"/>
    </location>
</feature>
<dbReference type="PANTHER" id="PTHR34580">
    <property type="match status" value="1"/>
</dbReference>
<comment type="caution">
    <text evidence="3">The sequence shown here is derived from an EMBL/GenBank/DDBJ whole genome shotgun (WGS) entry which is preliminary data.</text>
</comment>
<evidence type="ECO:0000313" key="4">
    <source>
        <dbReference type="Proteomes" id="UP001336314"/>
    </source>
</evidence>
<dbReference type="InterPro" id="IPR057727">
    <property type="entry name" value="WCX_dom"/>
</dbReference>
<dbReference type="Pfam" id="PF13280">
    <property type="entry name" value="WYL"/>
    <property type="match status" value="1"/>
</dbReference>
<feature type="domain" description="WYL" evidence="1">
    <location>
        <begin position="151"/>
        <end position="217"/>
    </location>
</feature>
<organism evidence="3 4">
    <name type="scientific">Alkalimonas cellulosilytica</name>
    <dbReference type="NCBI Taxonomy" id="3058395"/>
    <lineage>
        <taxon>Bacteria</taxon>
        <taxon>Pseudomonadati</taxon>
        <taxon>Pseudomonadota</taxon>
        <taxon>Gammaproteobacteria</taxon>
        <taxon>Alkalimonas</taxon>
    </lineage>
</organism>
<dbReference type="InterPro" id="IPR026881">
    <property type="entry name" value="WYL_dom"/>
</dbReference>
<dbReference type="InterPro" id="IPR051534">
    <property type="entry name" value="CBASS_pafABC_assoc_protein"/>
</dbReference>
<dbReference type="EMBL" id="JAUHLI010000023">
    <property type="protein sequence ID" value="MEE2003155.1"/>
    <property type="molecule type" value="Genomic_DNA"/>
</dbReference>